<dbReference type="PIRSF" id="PIRSF004848">
    <property type="entry name" value="YBL036c_PLPDEIII"/>
    <property type="match status" value="1"/>
</dbReference>
<comment type="caution">
    <text evidence="6">The sequence shown here is derived from an EMBL/GenBank/DDBJ whole genome shotgun (WGS) entry which is preliminary data.</text>
</comment>
<evidence type="ECO:0000256" key="4">
    <source>
        <dbReference type="RuleBase" id="RU004514"/>
    </source>
</evidence>
<keyword evidence="7" id="KW-1185">Reference proteome</keyword>
<dbReference type="Proteomes" id="UP001139125">
    <property type="component" value="Unassembled WGS sequence"/>
</dbReference>
<dbReference type="NCBIfam" id="TIGR00044">
    <property type="entry name" value="YggS family pyridoxal phosphate-dependent enzyme"/>
    <property type="match status" value="1"/>
</dbReference>
<dbReference type="InterPro" id="IPR011078">
    <property type="entry name" value="PyrdxlP_homeostasis"/>
</dbReference>
<evidence type="ECO:0000313" key="6">
    <source>
        <dbReference type="EMBL" id="MCP9291209.1"/>
    </source>
</evidence>
<dbReference type="EMBL" id="JANDBC010000001">
    <property type="protein sequence ID" value="MCP9291209.1"/>
    <property type="molecule type" value="Genomic_DNA"/>
</dbReference>
<dbReference type="InterPro" id="IPR001608">
    <property type="entry name" value="Ala_racemase_N"/>
</dbReference>
<sequence length="234" mass="26391">MSDQDIARNLKSIQQKIEKVATDAGRDPKEITLVAVSKTKPNEDILEAVTAGHLQFGENRMKELEDKMAEIELTDVVWHFIGNIQTNKIKYIADRVNWIHSVEKAKYLKEIEKRAGKANRVVNALIQVNISGEKQKGGCEPEDLANILESAQNYDHVIVRGLMGMATFVDDPEDVRSEFKLLKELFDSHQKYNEGSVNLEHLSMGMTNDMEVAIQEGATMVRIGSAIFGERNYD</sequence>
<dbReference type="SUPFAM" id="SSF51419">
    <property type="entry name" value="PLP-binding barrel"/>
    <property type="match status" value="1"/>
</dbReference>
<reference evidence="6" key="1">
    <citation type="submission" date="2022-06" db="EMBL/GenBank/DDBJ databases">
        <title>Gracilimonas sp. CAU 1638 isolated from sea sediment.</title>
        <authorList>
            <person name="Kim W."/>
        </authorList>
    </citation>
    <scope>NUCLEOTIDE SEQUENCE</scope>
    <source>
        <strain evidence="6">CAU 1638</strain>
    </source>
</reference>
<dbReference type="PANTHER" id="PTHR10146">
    <property type="entry name" value="PROLINE SYNTHETASE CO-TRANSCRIBED BACTERIAL HOMOLOG PROTEIN"/>
    <property type="match status" value="1"/>
</dbReference>
<dbReference type="CDD" id="cd00635">
    <property type="entry name" value="PLPDE_III_YBL036c_like"/>
    <property type="match status" value="1"/>
</dbReference>
<evidence type="ECO:0000256" key="3">
    <source>
        <dbReference type="PIRSR" id="PIRSR004848-1"/>
    </source>
</evidence>
<evidence type="ECO:0000259" key="5">
    <source>
        <dbReference type="Pfam" id="PF01168"/>
    </source>
</evidence>
<gene>
    <name evidence="6" type="ORF">NM125_06405</name>
</gene>
<dbReference type="FunFam" id="3.20.20.10:FF:000018">
    <property type="entry name" value="Pyridoxal phosphate homeostasis protein"/>
    <property type="match status" value="1"/>
</dbReference>
<evidence type="ECO:0000313" key="7">
    <source>
        <dbReference type="Proteomes" id="UP001139125"/>
    </source>
</evidence>
<keyword evidence="1 2" id="KW-0663">Pyridoxal phosphate</keyword>
<feature type="domain" description="Alanine racemase N-terminal" evidence="5">
    <location>
        <begin position="9"/>
        <end position="231"/>
    </location>
</feature>
<dbReference type="RefSeq" id="WP_255133947.1">
    <property type="nucleotide sequence ID" value="NZ_JANDBC010000001.1"/>
</dbReference>
<comment type="similarity">
    <text evidence="2 4">Belongs to the pyridoxal phosphate-binding protein YggS/PROSC family.</text>
</comment>
<dbReference type="GO" id="GO:0030170">
    <property type="term" value="F:pyridoxal phosphate binding"/>
    <property type="evidence" value="ECO:0007669"/>
    <property type="project" value="UniProtKB-UniRule"/>
</dbReference>
<evidence type="ECO:0000256" key="2">
    <source>
        <dbReference type="HAMAP-Rule" id="MF_02087"/>
    </source>
</evidence>
<dbReference type="InterPro" id="IPR029066">
    <property type="entry name" value="PLP-binding_barrel"/>
</dbReference>
<proteinExistence type="inferred from homology"/>
<name>A0A9X2RGU5_9BACT</name>
<feature type="modified residue" description="N6-(pyridoxal phosphate)lysine" evidence="2 3">
    <location>
        <position position="38"/>
    </location>
</feature>
<organism evidence="6 7">
    <name type="scientific">Gracilimonas sediminicola</name>
    <dbReference type="NCBI Taxonomy" id="2952158"/>
    <lineage>
        <taxon>Bacteria</taxon>
        <taxon>Pseudomonadati</taxon>
        <taxon>Balneolota</taxon>
        <taxon>Balneolia</taxon>
        <taxon>Balneolales</taxon>
        <taxon>Balneolaceae</taxon>
        <taxon>Gracilimonas</taxon>
    </lineage>
</organism>
<accession>A0A9X2RGU5</accession>
<protein>
    <recommendedName>
        <fullName evidence="2">Pyridoxal phosphate homeostasis protein</fullName>
        <shortName evidence="2">PLP homeostasis protein</shortName>
    </recommendedName>
</protein>
<dbReference type="Pfam" id="PF01168">
    <property type="entry name" value="Ala_racemase_N"/>
    <property type="match status" value="1"/>
</dbReference>
<dbReference type="PANTHER" id="PTHR10146:SF14">
    <property type="entry name" value="PYRIDOXAL PHOSPHATE HOMEOSTASIS PROTEIN"/>
    <property type="match status" value="1"/>
</dbReference>
<dbReference type="AlphaFoldDB" id="A0A9X2RGU5"/>
<evidence type="ECO:0000256" key="1">
    <source>
        <dbReference type="ARBA" id="ARBA00022898"/>
    </source>
</evidence>
<comment type="cofactor">
    <cofactor evidence="3">
        <name>pyridoxal 5'-phosphate</name>
        <dbReference type="ChEBI" id="CHEBI:597326"/>
    </cofactor>
</comment>
<dbReference type="Gene3D" id="3.20.20.10">
    <property type="entry name" value="Alanine racemase"/>
    <property type="match status" value="1"/>
</dbReference>
<comment type="function">
    <text evidence="2">Pyridoxal 5'-phosphate (PLP)-binding protein, which is involved in PLP homeostasis.</text>
</comment>
<dbReference type="PROSITE" id="PS01211">
    <property type="entry name" value="UPF0001"/>
    <property type="match status" value="1"/>
</dbReference>
<dbReference type="HAMAP" id="MF_02087">
    <property type="entry name" value="PLP_homeostasis"/>
    <property type="match status" value="1"/>
</dbReference>